<evidence type="ECO:0000256" key="9">
    <source>
        <dbReference type="SAM" id="MobiDB-lite"/>
    </source>
</evidence>
<feature type="transmembrane region" description="Helical" evidence="8">
    <location>
        <begin position="93"/>
        <end position="114"/>
    </location>
</feature>
<accession>A0A9Q1BCH1</accession>
<dbReference type="NCBIfam" id="TIGR00805">
    <property type="entry name" value="oat"/>
    <property type="match status" value="1"/>
</dbReference>
<comment type="similarity">
    <text evidence="2 8">Belongs to the organo anion transporter (TC 2.A.60) family.</text>
</comment>
<comment type="caution">
    <text evidence="12">The sequence shown here is derived from an EMBL/GenBank/DDBJ whole genome shotgun (WGS) entry which is preliminary data.</text>
</comment>
<feature type="transmembrane region" description="Helical" evidence="8">
    <location>
        <begin position="271"/>
        <end position="294"/>
    </location>
</feature>
<evidence type="ECO:0000259" key="10">
    <source>
        <dbReference type="PROSITE" id="PS50850"/>
    </source>
</evidence>
<dbReference type="AlphaFoldDB" id="A0A9Q1BCH1"/>
<keyword evidence="7" id="KW-1015">Disulfide bond</keyword>
<dbReference type="InterPro" id="IPR036259">
    <property type="entry name" value="MFS_trans_sf"/>
</dbReference>
<dbReference type="PANTHER" id="PTHR11388">
    <property type="entry name" value="ORGANIC ANION TRANSPORTER"/>
    <property type="match status" value="1"/>
</dbReference>
<evidence type="ECO:0000256" key="6">
    <source>
        <dbReference type="ARBA" id="ARBA00023136"/>
    </source>
</evidence>
<feature type="domain" description="Kazal-like" evidence="11">
    <location>
        <begin position="451"/>
        <end position="501"/>
    </location>
</feature>
<dbReference type="Proteomes" id="UP001152320">
    <property type="component" value="Chromosome 22"/>
</dbReference>
<feature type="transmembrane region" description="Helical" evidence="8">
    <location>
        <begin position="524"/>
        <end position="548"/>
    </location>
</feature>
<feature type="transmembrane region" description="Helical" evidence="8">
    <location>
        <begin position="417"/>
        <end position="436"/>
    </location>
</feature>
<dbReference type="InterPro" id="IPR002350">
    <property type="entry name" value="Kazal_dom"/>
</dbReference>
<feature type="transmembrane region" description="Helical" evidence="8">
    <location>
        <begin position="614"/>
        <end position="636"/>
    </location>
</feature>
<keyword evidence="13" id="KW-1185">Reference proteome</keyword>
<evidence type="ECO:0000313" key="13">
    <source>
        <dbReference type="Proteomes" id="UP001152320"/>
    </source>
</evidence>
<keyword evidence="8" id="KW-0406">Ion transport</keyword>
<evidence type="ECO:0000256" key="4">
    <source>
        <dbReference type="ARBA" id="ARBA00022692"/>
    </source>
</evidence>
<feature type="transmembrane region" description="Helical" evidence="8">
    <location>
        <begin position="52"/>
        <end position="73"/>
    </location>
</feature>
<organism evidence="12 13">
    <name type="scientific">Holothuria leucospilota</name>
    <name type="common">Black long sea cucumber</name>
    <name type="synonym">Mertensiothuria leucospilota</name>
    <dbReference type="NCBI Taxonomy" id="206669"/>
    <lineage>
        <taxon>Eukaryota</taxon>
        <taxon>Metazoa</taxon>
        <taxon>Echinodermata</taxon>
        <taxon>Eleutherozoa</taxon>
        <taxon>Echinozoa</taxon>
        <taxon>Holothuroidea</taxon>
        <taxon>Aspidochirotacea</taxon>
        <taxon>Aspidochirotida</taxon>
        <taxon>Holothuriidae</taxon>
        <taxon>Holothuria</taxon>
    </lineage>
</organism>
<dbReference type="EMBL" id="JAIZAY010000022">
    <property type="protein sequence ID" value="KAJ8020433.1"/>
    <property type="molecule type" value="Genomic_DNA"/>
</dbReference>
<feature type="region of interest" description="Disordered" evidence="9">
    <location>
        <begin position="1"/>
        <end position="25"/>
    </location>
</feature>
<feature type="domain" description="Major facilitator superfamily (MFS) profile" evidence="10">
    <location>
        <begin position="54"/>
        <end position="636"/>
    </location>
</feature>
<evidence type="ECO:0000256" key="8">
    <source>
        <dbReference type="RuleBase" id="RU362056"/>
    </source>
</evidence>
<proteinExistence type="inferred from homology"/>
<keyword evidence="5 8" id="KW-1133">Transmembrane helix</keyword>
<gene>
    <name evidence="12" type="ORF">HOLleu_40020</name>
</gene>
<dbReference type="SUPFAM" id="SSF103473">
    <property type="entry name" value="MFS general substrate transporter"/>
    <property type="match status" value="1"/>
</dbReference>
<evidence type="ECO:0000259" key="11">
    <source>
        <dbReference type="PROSITE" id="PS51465"/>
    </source>
</evidence>
<keyword evidence="3" id="KW-1003">Cell membrane</keyword>
<comment type="subcellular location">
    <subcellularLocation>
        <location evidence="1 8">Cell membrane</location>
        <topology evidence="1 8">Multi-pass membrane protein</topology>
    </subcellularLocation>
</comment>
<feature type="transmembrane region" description="Helical" evidence="8">
    <location>
        <begin position="380"/>
        <end position="405"/>
    </location>
</feature>
<feature type="compositionally biased region" description="Basic and acidic residues" evidence="9">
    <location>
        <begin position="9"/>
        <end position="24"/>
    </location>
</feature>
<keyword evidence="6 8" id="KW-0472">Membrane</keyword>
<feature type="transmembrane region" description="Helical" evidence="8">
    <location>
        <begin position="225"/>
        <end position="251"/>
    </location>
</feature>
<dbReference type="GO" id="GO:0016323">
    <property type="term" value="C:basolateral plasma membrane"/>
    <property type="evidence" value="ECO:0007669"/>
    <property type="project" value="TreeGrafter"/>
</dbReference>
<reference evidence="12" key="1">
    <citation type="submission" date="2021-10" db="EMBL/GenBank/DDBJ databases">
        <title>Tropical sea cucumber genome reveals ecological adaptation and Cuvierian tubules defense mechanism.</title>
        <authorList>
            <person name="Chen T."/>
        </authorList>
    </citation>
    <scope>NUCLEOTIDE SEQUENCE</scope>
    <source>
        <strain evidence="12">Nanhai2018</strain>
        <tissue evidence="12">Muscle</tissue>
    </source>
</reference>
<feature type="transmembrane region" description="Helical" evidence="8">
    <location>
        <begin position="560"/>
        <end position="583"/>
    </location>
</feature>
<dbReference type="Gene3D" id="1.20.1250.20">
    <property type="entry name" value="MFS general substrate transporter like domains"/>
    <property type="match status" value="1"/>
</dbReference>
<sequence length="658" mass="71969">MQFSSKMTSHADKEVDPELNKDDIDNSMTTAEATRKLEAPNDGFCKALHKPVWVLLALCGATFIQGVVTDGFVNTSVTSIERRFQLSSTQSGIIVSVYFFTGIFVNLIVSYLGGRGYKARWLAGGMIFYSIGAFVYSLPHFLSGYYRYADSHDYSLLCNTQDDDATRQPSSNSTDEDILMQEDVSHYLYFFVIAQVAFGLGSAPLYTIGIAYLDENVSVHRSGLYLGIFYAVATLGPAVGYISGGTFLKLYTDLQKSSEVTITPEDPSWVGAWWLGMIFASPLALCVAAFLWIFPRELPGTDEVRKNKVSVAHKKGGDEILRTRPDFGAKPADFFIALKLLIRNPTMMFLNLMSVFKAMIIIGFAAYMPKLVQTQFGQTASFSATVVGGTIILGGCGGNFLGGWLVKRFRWDIRSNLTFCIAIQILSTALCTNFLLRCSNGNRVYMSTIDDGSIGGCSALCACSTNQHTPVCALDGSAEFFSPCHAGCTQDFQNNTYGGCSCVPDTFTINSGKCKVESCPQLRIFLFGLFLSTFSVFLPMIPGLHAALRCVPESQRSFALGLANVIAKIFGSFPAPIVFGAIFDSTCEVWQVGPNGDGSGSCWLYNNSKLAVRMTILSGFLLLGGMVATMMSLYLYKPVRLDNREHGSREEKQTLPPL</sequence>
<dbReference type="GO" id="GO:0006811">
    <property type="term" value="P:monoatomic ion transport"/>
    <property type="evidence" value="ECO:0007669"/>
    <property type="project" value="UniProtKB-KW"/>
</dbReference>
<feature type="transmembrane region" description="Helical" evidence="8">
    <location>
        <begin position="187"/>
        <end position="213"/>
    </location>
</feature>
<dbReference type="PROSITE" id="PS50850">
    <property type="entry name" value="MFS"/>
    <property type="match status" value="1"/>
</dbReference>
<protein>
    <recommendedName>
        <fullName evidence="8">Solute carrier organic anion transporter family member</fullName>
    </recommendedName>
</protein>
<evidence type="ECO:0000256" key="3">
    <source>
        <dbReference type="ARBA" id="ARBA00022475"/>
    </source>
</evidence>
<dbReference type="InterPro" id="IPR004156">
    <property type="entry name" value="OATP"/>
</dbReference>
<keyword evidence="4 8" id="KW-0812">Transmembrane</keyword>
<dbReference type="InterPro" id="IPR020846">
    <property type="entry name" value="MFS_dom"/>
</dbReference>
<evidence type="ECO:0000256" key="1">
    <source>
        <dbReference type="ARBA" id="ARBA00004651"/>
    </source>
</evidence>
<name>A0A9Q1BCH1_HOLLE</name>
<evidence type="ECO:0000256" key="5">
    <source>
        <dbReference type="ARBA" id="ARBA00022989"/>
    </source>
</evidence>
<dbReference type="GO" id="GO:0043252">
    <property type="term" value="P:sodium-independent organic anion transport"/>
    <property type="evidence" value="ECO:0007669"/>
    <property type="project" value="TreeGrafter"/>
</dbReference>
<dbReference type="Pfam" id="PF03137">
    <property type="entry name" value="OATP"/>
    <property type="match status" value="1"/>
</dbReference>
<evidence type="ECO:0000256" key="2">
    <source>
        <dbReference type="ARBA" id="ARBA00009657"/>
    </source>
</evidence>
<dbReference type="OrthoDB" id="5062115at2759"/>
<keyword evidence="8" id="KW-0813">Transport</keyword>
<dbReference type="PROSITE" id="PS51465">
    <property type="entry name" value="KAZAL_2"/>
    <property type="match status" value="1"/>
</dbReference>
<feature type="transmembrane region" description="Helical" evidence="8">
    <location>
        <begin position="121"/>
        <end position="142"/>
    </location>
</feature>
<evidence type="ECO:0000313" key="12">
    <source>
        <dbReference type="EMBL" id="KAJ8020433.1"/>
    </source>
</evidence>
<dbReference type="PANTHER" id="PTHR11388:SF100">
    <property type="entry name" value="SOLUTE CARRIER ORGANIC ANION TRANSPORTER FAMILY MEMBER 4A1"/>
    <property type="match status" value="1"/>
</dbReference>
<dbReference type="GO" id="GO:0015347">
    <property type="term" value="F:sodium-independent organic anion transmembrane transporter activity"/>
    <property type="evidence" value="ECO:0007669"/>
    <property type="project" value="TreeGrafter"/>
</dbReference>
<feature type="transmembrane region" description="Helical" evidence="8">
    <location>
        <begin position="348"/>
        <end position="368"/>
    </location>
</feature>
<evidence type="ECO:0000256" key="7">
    <source>
        <dbReference type="ARBA" id="ARBA00023157"/>
    </source>
</evidence>